<proteinExistence type="predicted"/>
<dbReference type="GO" id="GO:0005886">
    <property type="term" value="C:plasma membrane"/>
    <property type="evidence" value="ECO:0007669"/>
    <property type="project" value="UniProtKB-SubCell"/>
</dbReference>
<dbReference type="InterPro" id="IPR036259">
    <property type="entry name" value="MFS_trans_sf"/>
</dbReference>
<protein>
    <submittedName>
        <fullName evidence="10">MFS transporter</fullName>
    </submittedName>
</protein>
<dbReference type="GO" id="GO:0022857">
    <property type="term" value="F:transmembrane transporter activity"/>
    <property type="evidence" value="ECO:0007669"/>
    <property type="project" value="InterPro"/>
</dbReference>
<gene>
    <name evidence="10" type="ORF">E8A74_35915</name>
</gene>
<feature type="transmembrane region" description="Helical" evidence="8">
    <location>
        <begin position="338"/>
        <end position="358"/>
    </location>
</feature>
<dbReference type="OrthoDB" id="5491988at2"/>
<dbReference type="PANTHER" id="PTHR23517:SF3">
    <property type="entry name" value="INTEGRAL MEMBRANE TRANSPORT PROTEIN"/>
    <property type="match status" value="1"/>
</dbReference>
<feature type="transmembrane region" description="Helical" evidence="8">
    <location>
        <begin position="502"/>
        <end position="520"/>
    </location>
</feature>
<feature type="transmembrane region" description="Helical" evidence="8">
    <location>
        <begin position="287"/>
        <end position="307"/>
    </location>
</feature>
<feature type="transmembrane region" description="Helical" evidence="8">
    <location>
        <begin position="214"/>
        <end position="232"/>
    </location>
</feature>
<evidence type="ECO:0000256" key="3">
    <source>
        <dbReference type="ARBA" id="ARBA00022475"/>
    </source>
</evidence>
<dbReference type="AlphaFoldDB" id="A0A4U1J0B6"/>
<name>A0A4U1J0B6_9BACT</name>
<evidence type="ECO:0000256" key="2">
    <source>
        <dbReference type="ARBA" id="ARBA00022448"/>
    </source>
</evidence>
<dbReference type="InterPro" id="IPR011701">
    <property type="entry name" value="MFS"/>
</dbReference>
<keyword evidence="3" id="KW-1003">Cell membrane</keyword>
<evidence type="ECO:0000313" key="10">
    <source>
        <dbReference type="EMBL" id="TKC99975.1"/>
    </source>
</evidence>
<keyword evidence="4 8" id="KW-0812">Transmembrane</keyword>
<feature type="region of interest" description="Disordered" evidence="7">
    <location>
        <begin position="1"/>
        <end position="48"/>
    </location>
</feature>
<comment type="subcellular location">
    <subcellularLocation>
        <location evidence="1">Cell membrane</location>
        <topology evidence="1">Multi-pass membrane protein</topology>
    </subcellularLocation>
</comment>
<feature type="transmembrane region" description="Helical" evidence="8">
    <location>
        <begin position="404"/>
        <end position="423"/>
    </location>
</feature>
<dbReference type="Gene3D" id="1.20.1250.20">
    <property type="entry name" value="MFS general substrate transporter like domains"/>
    <property type="match status" value="1"/>
</dbReference>
<keyword evidence="5 8" id="KW-1133">Transmembrane helix</keyword>
<dbReference type="InterPro" id="IPR050171">
    <property type="entry name" value="MFS_Transporters"/>
</dbReference>
<dbReference type="PROSITE" id="PS50850">
    <property type="entry name" value="MFS"/>
    <property type="match status" value="1"/>
</dbReference>
<feature type="transmembrane region" description="Helical" evidence="8">
    <location>
        <begin position="162"/>
        <end position="182"/>
    </location>
</feature>
<evidence type="ECO:0000256" key="5">
    <source>
        <dbReference type="ARBA" id="ARBA00022989"/>
    </source>
</evidence>
<organism evidence="10 11">
    <name type="scientific">Polyangium fumosum</name>
    <dbReference type="NCBI Taxonomy" id="889272"/>
    <lineage>
        <taxon>Bacteria</taxon>
        <taxon>Pseudomonadati</taxon>
        <taxon>Myxococcota</taxon>
        <taxon>Polyangia</taxon>
        <taxon>Polyangiales</taxon>
        <taxon>Polyangiaceae</taxon>
        <taxon>Polyangium</taxon>
    </lineage>
</organism>
<dbReference type="PANTHER" id="PTHR23517">
    <property type="entry name" value="RESISTANCE PROTEIN MDTM, PUTATIVE-RELATED-RELATED"/>
    <property type="match status" value="1"/>
</dbReference>
<keyword evidence="11" id="KW-1185">Reference proteome</keyword>
<keyword evidence="2" id="KW-0813">Transport</keyword>
<evidence type="ECO:0000256" key="7">
    <source>
        <dbReference type="SAM" id="MobiDB-lite"/>
    </source>
</evidence>
<reference evidence="10 11" key="1">
    <citation type="submission" date="2019-04" db="EMBL/GenBank/DDBJ databases">
        <authorList>
            <person name="Li Y."/>
            <person name="Wang J."/>
        </authorList>
    </citation>
    <scope>NUCLEOTIDE SEQUENCE [LARGE SCALE GENOMIC DNA]</scope>
    <source>
        <strain evidence="10 11">DSM 14668</strain>
    </source>
</reference>
<evidence type="ECO:0000259" key="9">
    <source>
        <dbReference type="PROSITE" id="PS50850"/>
    </source>
</evidence>
<evidence type="ECO:0000313" key="11">
    <source>
        <dbReference type="Proteomes" id="UP000309215"/>
    </source>
</evidence>
<feature type="transmembrane region" description="Helical" evidence="8">
    <location>
        <begin position="189"/>
        <end position="208"/>
    </location>
</feature>
<keyword evidence="6 8" id="KW-0472">Membrane</keyword>
<dbReference type="Proteomes" id="UP000309215">
    <property type="component" value="Unassembled WGS sequence"/>
</dbReference>
<accession>A0A4U1J0B6</accession>
<sequence>MEDTPAETKVGGLRGSGKRDTSPLASTAHGRCRSAPTRRAARTCRSPPRESIVRARGFRGQEGESGRGCGAALDTRRIRPSDSNTDRFRPRRVYRSRMAAPPEARADGSLSADLRALVASPRELWTVYAMKLLESVAYFAIWSLLVIFLSDDHGFSDTAAGSVAGTWLTVISLVMFFAGFIADGLGIRRALVIAALSTAVGRGMLAFAGDKMTIYASLAASVWGIACMKPTMNAAVRSYTTPATVSFAFSFYYVLMNIGSLAQGPLITEFRKWFKGGATIAGVTFSSSQMVFLVGFVVSCVNVVLALSMREAKPTASLDKPTKNPLMIAREVLREPSFWIFLGFIALLTFVRLVLQHAHLTWPKYTLREFGQDFPFAYYWSINPAMIIVLTPVATALTRRYPPYPVITIGATITAFSVLAMAVSTTVAASVVFIVLLSIGEALWSPRLYEYTATIAPPGRESSYMGLSEIPLFLAKPFVGFLSGYLLSVYCPQTGPRDSQPMWLVIGLMTIAAPVCMLVFRRNIERRAPAEATPKPEAA</sequence>
<evidence type="ECO:0000256" key="4">
    <source>
        <dbReference type="ARBA" id="ARBA00022692"/>
    </source>
</evidence>
<feature type="transmembrane region" description="Helical" evidence="8">
    <location>
        <begin position="378"/>
        <end position="397"/>
    </location>
</feature>
<evidence type="ECO:0000256" key="6">
    <source>
        <dbReference type="ARBA" id="ARBA00023136"/>
    </source>
</evidence>
<feature type="transmembrane region" description="Helical" evidence="8">
    <location>
        <begin position="429"/>
        <end position="449"/>
    </location>
</feature>
<dbReference type="InterPro" id="IPR020846">
    <property type="entry name" value="MFS_dom"/>
</dbReference>
<evidence type="ECO:0000256" key="1">
    <source>
        <dbReference type="ARBA" id="ARBA00004651"/>
    </source>
</evidence>
<feature type="domain" description="Major facilitator superfamily (MFS) profile" evidence="9">
    <location>
        <begin position="123"/>
        <end position="525"/>
    </location>
</feature>
<feature type="transmembrane region" description="Helical" evidence="8">
    <location>
        <begin position="470"/>
        <end position="490"/>
    </location>
</feature>
<dbReference type="EMBL" id="SSMQ01000051">
    <property type="protein sequence ID" value="TKC99975.1"/>
    <property type="molecule type" value="Genomic_DNA"/>
</dbReference>
<feature type="transmembrane region" description="Helical" evidence="8">
    <location>
        <begin position="244"/>
        <end position="267"/>
    </location>
</feature>
<dbReference type="Pfam" id="PF07690">
    <property type="entry name" value="MFS_1"/>
    <property type="match status" value="1"/>
</dbReference>
<feature type="transmembrane region" description="Helical" evidence="8">
    <location>
        <begin position="132"/>
        <end position="150"/>
    </location>
</feature>
<evidence type="ECO:0000256" key="8">
    <source>
        <dbReference type="SAM" id="Phobius"/>
    </source>
</evidence>
<comment type="caution">
    <text evidence="10">The sequence shown here is derived from an EMBL/GenBank/DDBJ whole genome shotgun (WGS) entry which is preliminary data.</text>
</comment>
<dbReference type="SUPFAM" id="SSF103473">
    <property type="entry name" value="MFS general substrate transporter"/>
    <property type="match status" value="1"/>
</dbReference>